<feature type="region of interest" description="Disordered" evidence="14">
    <location>
        <begin position="92"/>
        <end position="361"/>
    </location>
</feature>
<name>A0AAE0N6K6_9PEZI</name>
<evidence type="ECO:0000256" key="14">
    <source>
        <dbReference type="SAM" id="MobiDB-lite"/>
    </source>
</evidence>
<evidence type="ECO:0000256" key="1">
    <source>
        <dbReference type="ARBA" id="ARBA00001946"/>
    </source>
</evidence>
<dbReference type="PANTHER" id="PTHR21077">
    <property type="entry name" value="EME1 PROTEIN"/>
    <property type="match status" value="1"/>
</dbReference>
<dbReference type="InterPro" id="IPR006166">
    <property type="entry name" value="ERCC4_domain"/>
</dbReference>
<dbReference type="EMBL" id="JAULSN010000005">
    <property type="protein sequence ID" value="KAK3371354.1"/>
    <property type="molecule type" value="Genomic_DNA"/>
</dbReference>
<dbReference type="SMART" id="SM00891">
    <property type="entry name" value="ERCC4"/>
    <property type="match status" value="1"/>
</dbReference>
<dbReference type="InterPro" id="IPR033310">
    <property type="entry name" value="Mms4/EME1/EME2"/>
</dbReference>
<keyword evidence="4" id="KW-0540">Nuclease</keyword>
<evidence type="ECO:0000256" key="4">
    <source>
        <dbReference type="ARBA" id="ARBA00022722"/>
    </source>
</evidence>
<dbReference type="GO" id="GO:0031297">
    <property type="term" value="P:replication fork processing"/>
    <property type="evidence" value="ECO:0007669"/>
    <property type="project" value="TreeGrafter"/>
</dbReference>
<dbReference type="Gene3D" id="1.10.150.670">
    <property type="entry name" value="Crossover junction endonuclease EME1, DNA-binding domain"/>
    <property type="match status" value="1"/>
</dbReference>
<keyword evidence="11" id="KW-0234">DNA repair</keyword>
<evidence type="ECO:0000256" key="6">
    <source>
        <dbReference type="ARBA" id="ARBA00022759"/>
    </source>
</evidence>
<dbReference type="Proteomes" id="UP001287356">
    <property type="component" value="Unassembled WGS sequence"/>
</dbReference>
<keyword evidence="5" id="KW-0479">Metal-binding</keyword>
<evidence type="ECO:0000259" key="15">
    <source>
        <dbReference type="SMART" id="SM00891"/>
    </source>
</evidence>
<evidence type="ECO:0000256" key="7">
    <source>
        <dbReference type="ARBA" id="ARBA00022763"/>
    </source>
</evidence>
<keyword evidence="9" id="KW-0460">Magnesium</keyword>
<dbReference type="Pfam" id="PF02732">
    <property type="entry name" value="ERCC4"/>
    <property type="match status" value="1"/>
</dbReference>
<dbReference type="CDD" id="cd20085">
    <property type="entry name" value="XPF_nuclease_Mms4"/>
    <property type="match status" value="1"/>
</dbReference>
<dbReference type="AlphaFoldDB" id="A0AAE0N6K6"/>
<evidence type="ECO:0000313" key="17">
    <source>
        <dbReference type="Proteomes" id="UP001287356"/>
    </source>
</evidence>
<reference evidence="16" key="2">
    <citation type="submission" date="2023-06" db="EMBL/GenBank/DDBJ databases">
        <authorList>
            <consortium name="Lawrence Berkeley National Laboratory"/>
            <person name="Haridas S."/>
            <person name="Hensen N."/>
            <person name="Bonometti L."/>
            <person name="Westerberg I."/>
            <person name="Brannstrom I.O."/>
            <person name="Guillou S."/>
            <person name="Cros-Aarteil S."/>
            <person name="Calhoun S."/>
            <person name="Kuo A."/>
            <person name="Mondo S."/>
            <person name="Pangilinan J."/>
            <person name="Riley R."/>
            <person name="Labutti K."/>
            <person name="Andreopoulos B."/>
            <person name="Lipzen A."/>
            <person name="Chen C."/>
            <person name="Yanf M."/>
            <person name="Daum C."/>
            <person name="Ng V."/>
            <person name="Clum A."/>
            <person name="Steindorff A."/>
            <person name="Ohm R."/>
            <person name="Martin F."/>
            <person name="Silar P."/>
            <person name="Natvig D."/>
            <person name="Lalanne C."/>
            <person name="Gautier V."/>
            <person name="Ament-Velasquez S.L."/>
            <person name="Kruys A."/>
            <person name="Hutchinson M.I."/>
            <person name="Powell A.J."/>
            <person name="Barry K."/>
            <person name="Miller A.N."/>
            <person name="Grigoriev I.V."/>
            <person name="Debuchy R."/>
            <person name="Gladieux P."/>
            <person name="Thoren M.H."/>
            <person name="Johannesson H."/>
        </authorList>
    </citation>
    <scope>NUCLEOTIDE SEQUENCE</scope>
    <source>
        <strain evidence="16">CBS 958.72</strain>
    </source>
</reference>
<dbReference type="PANTHER" id="PTHR21077:SF5">
    <property type="entry name" value="CROSSOVER JUNCTION ENDONUCLEASE MMS4"/>
    <property type="match status" value="1"/>
</dbReference>
<dbReference type="InterPro" id="IPR042530">
    <property type="entry name" value="EME1/EME2_C"/>
</dbReference>
<keyword evidence="10" id="KW-0233">DNA recombination</keyword>
<dbReference type="GO" id="GO:0031573">
    <property type="term" value="P:mitotic intra-S DNA damage checkpoint signaling"/>
    <property type="evidence" value="ECO:0007669"/>
    <property type="project" value="TreeGrafter"/>
</dbReference>
<dbReference type="FunFam" id="1.10.150.670:FF:000004">
    <property type="entry name" value="Crossover junction endonuclease EME1"/>
    <property type="match status" value="1"/>
</dbReference>
<keyword evidence="8" id="KW-0378">Hydrolase</keyword>
<evidence type="ECO:0000256" key="9">
    <source>
        <dbReference type="ARBA" id="ARBA00022842"/>
    </source>
</evidence>
<dbReference type="GO" id="GO:0000712">
    <property type="term" value="P:resolution of meiotic recombination intermediates"/>
    <property type="evidence" value="ECO:0007669"/>
    <property type="project" value="TreeGrafter"/>
</dbReference>
<evidence type="ECO:0000256" key="2">
    <source>
        <dbReference type="ARBA" id="ARBA00004123"/>
    </source>
</evidence>
<dbReference type="GO" id="GO:0048476">
    <property type="term" value="C:Holliday junction resolvase complex"/>
    <property type="evidence" value="ECO:0007669"/>
    <property type="project" value="InterPro"/>
</dbReference>
<evidence type="ECO:0000256" key="13">
    <source>
        <dbReference type="ARBA" id="ARBA00023254"/>
    </source>
</evidence>
<feature type="region of interest" description="Disordered" evidence="14">
    <location>
        <begin position="534"/>
        <end position="560"/>
    </location>
</feature>
<comment type="subcellular location">
    <subcellularLocation>
        <location evidence="2">Nucleus</location>
    </subcellularLocation>
</comment>
<protein>
    <submittedName>
        <fullName evidence="16">ERCC4 domain-containing protein</fullName>
    </submittedName>
</protein>
<dbReference type="GO" id="GO:0005634">
    <property type="term" value="C:nucleus"/>
    <property type="evidence" value="ECO:0007669"/>
    <property type="project" value="UniProtKB-SubCell"/>
</dbReference>
<keyword evidence="6" id="KW-0255">Endonuclease</keyword>
<feature type="compositionally biased region" description="Low complexity" evidence="14">
    <location>
        <begin position="157"/>
        <end position="170"/>
    </location>
</feature>
<evidence type="ECO:0000256" key="11">
    <source>
        <dbReference type="ARBA" id="ARBA00023204"/>
    </source>
</evidence>
<dbReference type="GO" id="GO:0046872">
    <property type="term" value="F:metal ion binding"/>
    <property type="evidence" value="ECO:0007669"/>
    <property type="project" value="UniProtKB-KW"/>
</dbReference>
<organism evidence="16 17">
    <name type="scientific">Lasiosphaeria ovina</name>
    <dbReference type="NCBI Taxonomy" id="92902"/>
    <lineage>
        <taxon>Eukaryota</taxon>
        <taxon>Fungi</taxon>
        <taxon>Dikarya</taxon>
        <taxon>Ascomycota</taxon>
        <taxon>Pezizomycotina</taxon>
        <taxon>Sordariomycetes</taxon>
        <taxon>Sordariomycetidae</taxon>
        <taxon>Sordariales</taxon>
        <taxon>Lasiosphaeriaceae</taxon>
        <taxon>Lasiosphaeria</taxon>
    </lineage>
</organism>
<comment type="similarity">
    <text evidence="3">Belongs to the EME1/MMS4 family.</text>
</comment>
<keyword evidence="13" id="KW-0469">Meiosis</keyword>
<feature type="compositionally biased region" description="Low complexity" evidence="14">
    <location>
        <begin position="301"/>
        <end position="323"/>
    </location>
</feature>
<evidence type="ECO:0000256" key="10">
    <source>
        <dbReference type="ARBA" id="ARBA00023172"/>
    </source>
</evidence>
<evidence type="ECO:0000256" key="12">
    <source>
        <dbReference type="ARBA" id="ARBA00023242"/>
    </source>
</evidence>
<sequence length="718" mass="78764">MPIEIISLLSSPDVGPSPPAAEDLRRQPPTKPTLPPRKLDYGDDVLDVTGDTLRRHIRRGIDAVPGLSRSQLPAAPDSLLLSDDFDFPSYIGRSDDDLLNSPAPKRQRLSGIDRGIARVENPFQSTTSAATFAPPGQSKTLQRAGLGRSRPALEEVLLPSSQPLPQQQLSTKTAQPKPADFDDDPFAISSPQEKENNPRPVIATAPTATDDEYDPFSLSSPPRNKEPRPRQSPKRAVAWDPISSSAPLPAQADNGKPLNASHPLRRVHSEVITLDDSDDDVGRSGSSEDEFPDIDNLSAVPKSKVAAAPRRAAPSARSASKALSKPKRPPAVKKTADEKAREKEKKAAAREAAQERKRLEKEQKVLEKERAAALAEVNKTRTDKKISTPEMIVDLPSTLSPTIKLQAETLLKDLDVEVASWSSPVENVVKWRRKVRARYNDELGHWEPVPLQIKSETYAMVIITADQFVQLVLGGIGGSGPDSMSLESHVLQMQARFPDQTIIYLIEGLAVWQRKNRNVRNRQYVSAVRGGLEDDASATSRLPPPSTRNPRRRKNNVPNSYIDEDTIEDALLQLQVMHGVLIHHTTAAIETAQWIAVFTQHISTVPYRKQREESNDASAGFCMESGQVRTGDGVRDTYVRMLQEVSRVTAPIAYGLANEFSSVSPLLRGLEEGGPLTLEGIRKSANKNGALSDRAIGPALSRRLHKIFTSTDELSTDV</sequence>
<comment type="cofactor">
    <cofactor evidence="1">
        <name>Mg(2+)</name>
        <dbReference type="ChEBI" id="CHEBI:18420"/>
    </cofactor>
</comment>
<dbReference type="Gene3D" id="3.40.50.10130">
    <property type="match status" value="1"/>
</dbReference>
<evidence type="ECO:0000256" key="8">
    <source>
        <dbReference type="ARBA" id="ARBA00022801"/>
    </source>
</evidence>
<evidence type="ECO:0000256" key="5">
    <source>
        <dbReference type="ARBA" id="ARBA00022723"/>
    </source>
</evidence>
<keyword evidence="7" id="KW-0227">DNA damage</keyword>
<dbReference type="GO" id="GO:0008821">
    <property type="term" value="F:crossover junction DNA endonuclease activity"/>
    <property type="evidence" value="ECO:0007669"/>
    <property type="project" value="TreeGrafter"/>
</dbReference>
<reference evidence="16" key="1">
    <citation type="journal article" date="2023" name="Mol. Phylogenet. Evol.">
        <title>Genome-scale phylogeny and comparative genomics of the fungal order Sordariales.</title>
        <authorList>
            <person name="Hensen N."/>
            <person name="Bonometti L."/>
            <person name="Westerberg I."/>
            <person name="Brannstrom I.O."/>
            <person name="Guillou S."/>
            <person name="Cros-Aarteil S."/>
            <person name="Calhoun S."/>
            <person name="Haridas S."/>
            <person name="Kuo A."/>
            <person name="Mondo S."/>
            <person name="Pangilinan J."/>
            <person name="Riley R."/>
            <person name="LaButti K."/>
            <person name="Andreopoulos B."/>
            <person name="Lipzen A."/>
            <person name="Chen C."/>
            <person name="Yan M."/>
            <person name="Daum C."/>
            <person name="Ng V."/>
            <person name="Clum A."/>
            <person name="Steindorff A."/>
            <person name="Ohm R.A."/>
            <person name="Martin F."/>
            <person name="Silar P."/>
            <person name="Natvig D.O."/>
            <person name="Lalanne C."/>
            <person name="Gautier V."/>
            <person name="Ament-Velasquez S.L."/>
            <person name="Kruys A."/>
            <person name="Hutchinson M.I."/>
            <person name="Powell A.J."/>
            <person name="Barry K."/>
            <person name="Miller A.N."/>
            <person name="Grigoriev I.V."/>
            <person name="Debuchy R."/>
            <person name="Gladieux P."/>
            <person name="Hiltunen Thoren M."/>
            <person name="Johannesson H."/>
        </authorList>
    </citation>
    <scope>NUCLEOTIDE SEQUENCE</scope>
    <source>
        <strain evidence="16">CBS 958.72</strain>
    </source>
</reference>
<comment type="caution">
    <text evidence="16">The sequence shown here is derived from an EMBL/GenBank/DDBJ whole genome shotgun (WGS) entry which is preliminary data.</text>
</comment>
<dbReference type="InterPro" id="IPR047521">
    <property type="entry name" value="XPF_nuclease_EME1_ascomycetes"/>
</dbReference>
<dbReference type="GO" id="GO:0003677">
    <property type="term" value="F:DNA binding"/>
    <property type="evidence" value="ECO:0007669"/>
    <property type="project" value="InterPro"/>
</dbReference>
<feature type="region of interest" description="Disordered" evidence="14">
    <location>
        <begin position="7"/>
        <end position="45"/>
    </location>
</feature>
<feature type="compositionally biased region" description="Basic and acidic residues" evidence="14">
    <location>
        <begin position="334"/>
        <end position="361"/>
    </location>
</feature>
<keyword evidence="12" id="KW-0539">Nucleus</keyword>
<gene>
    <name evidence="16" type="ORF">B0T24DRAFT_628715</name>
</gene>
<evidence type="ECO:0000256" key="3">
    <source>
        <dbReference type="ARBA" id="ARBA00005313"/>
    </source>
</evidence>
<feature type="domain" description="ERCC4" evidence="15">
    <location>
        <begin position="390"/>
        <end position="671"/>
    </location>
</feature>
<accession>A0AAE0N6K6</accession>
<keyword evidence="17" id="KW-1185">Reference proteome</keyword>
<evidence type="ECO:0000313" key="16">
    <source>
        <dbReference type="EMBL" id="KAK3371354.1"/>
    </source>
</evidence>
<dbReference type="GO" id="GO:0006302">
    <property type="term" value="P:double-strand break repair"/>
    <property type="evidence" value="ECO:0007669"/>
    <property type="project" value="TreeGrafter"/>
</dbReference>
<proteinExistence type="inferred from homology"/>